<name>A0A8B9ND64_9AVES</name>
<proteinExistence type="predicted"/>
<keyword evidence="2" id="KW-1185">Reference proteome</keyword>
<protein>
    <submittedName>
        <fullName evidence="1">Uncharacterized protein</fullName>
    </submittedName>
</protein>
<reference evidence="1" key="1">
    <citation type="submission" date="2025-08" db="UniProtKB">
        <authorList>
            <consortium name="Ensembl"/>
        </authorList>
    </citation>
    <scope>IDENTIFICATION</scope>
</reference>
<dbReference type="Ensembl" id="ENSANIT00000023363.1">
    <property type="protein sequence ID" value="ENSANIP00000022613.1"/>
    <property type="gene ID" value="ENSANIG00000015387.1"/>
</dbReference>
<evidence type="ECO:0000313" key="2">
    <source>
        <dbReference type="Proteomes" id="UP000694541"/>
    </source>
</evidence>
<organism evidence="1 2">
    <name type="scientific">Accipiter nisus</name>
    <name type="common">Eurasian sparrowhawk</name>
    <dbReference type="NCBI Taxonomy" id="211598"/>
    <lineage>
        <taxon>Eukaryota</taxon>
        <taxon>Metazoa</taxon>
        <taxon>Chordata</taxon>
        <taxon>Craniata</taxon>
        <taxon>Vertebrata</taxon>
        <taxon>Euteleostomi</taxon>
        <taxon>Archelosauria</taxon>
        <taxon>Archosauria</taxon>
        <taxon>Dinosauria</taxon>
        <taxon>Saurischia</taxon>
        <taxon>Theropoda</taxon>
        <taxon>Coelurosauria</taxon>
        <taxon>Aves</taxon>
        <taxon>Neognathae</taxon>
        <taxon>Neoaves</taxon>
        <taxon>Telluraves</taxon>
        <taxon>Accipitrimorphae</taxon>
        <taxon>Accipitriformes</taxon>
        <taxon>Accipitridae</taxon>
        <taxon>Accipitrinae</taxon>
        <taxon>Accipiter</taxon>
    </lineage>
</organism>
<dbReference type="Proteomes" id="UP000694541">
    <property type="component" value="Unplaced"/>
</dbReference>
<sequence>MYIGCIVNGNHHSLLQCAISAKQKQKKNKTPPQHSLSSDLLSWFFLPSLLSHKSKPIIILVQMLSLQASILANILTSVPPSLLHSLYKAIKQTTLFIF</sequence>
<reference evidence="1" key="2">
    <citation type="submission" date="2025-09" db="UniProtKB">
        <authorList>
            <consortium name="Ensembl"/>
        </authorList>
    </citation>
    <scope>IDENTIFICATION</scope>
</reference>
<evidence type="ECO:0000313" key="1">
    <source>
        <dbReference type="Ensembl" id="ENSANIP00000022613.1"/>
    </source>
</evidence>
<dbReference type="AlphaFoldDB" id="A0A8B9ND64"/>
<accession>A0A8B9ND64</accession>